<proteinExistence type="predicted"/>
<feature type="compositionally biased region" description="Basic and acidic residues" evidence="1">
    <location>
        <begin position="25"/>
        <end position="37"/>
    </location>
</feature>
<organism evidence="2 3">
    <name type="scientific">Leptospira tipperaryensis</name>
    <dbReference type="NCBI Taxonomy" id="2564040"/>
    <lineage>
        <taxon>Bacteria</taxon>
        <taxon>Pseudomonadati</taxon>
        <taxon>Spirochaetota</taxon>
        <taxon>Spirochaetia</taxon>
        <taxon>Leptospirales</taxon>
        <taxon>Leptospiraceae</taxon>
        <taxon>Leptospira</taxon>
    </lineage>
</organism>
<dbReference type="KEGG" id="laj:A0128_15360"/>
<dbReference type="AlphaFoldDB" id="A0A1D7UZT6"/>
<evidence type="ECO:0000256" key="1">
    <source>
        <dbReference type="SAM" id="MobiDB-lite"/>
    </source>
</evidence>
<sequence length="88" mass="10475">MRWFRRVVSVFENLSKTENSTQKNFLEKENRAEETQNLRRQTTDVSNKSKPLTTNELLKQLDSNETASIKKILRTQKKVFKLSKKFLK</sequence>
<accession>A0A1D7UZT6</accession>
<keyword evidence="3" id="KW-1185">Reference proteome</keyword>
<dbReference type="EMBL" id="CP015217">
    <property type="protein sequence ID" value="AOP35096.1"/>
    <property type="molecule type" value="Genomic_DNA"/>
</dbReference>
<protein>
    <submittedName>
        <fullName evidence="2">Uncharacterized protein</fullName>
    </submittedName>
</protein>
<evidence type="ECO:0000313" key="2">
    <source>
        <dbReference type="EMBL" id="AOP35096.1"/>
    </source>
</evidence>
<dbReference type="Proteomes" id="UP000094197">
    <property type="component" value="Chromosome 1"/>
</dbReference>
<gene>
    <name evidence="2" type="ORF">A0128_15360</name>
</gene>
<reference evidence="2 3" key="1">
    <citation type="submission" date="2016-04" db="EMBL/GenBank/DDBJ databases">
        <title>Complete genome seqeunce of Leptospira alstonii serovar Room22.</title>
        <authorList>
            <person name="Nally J.E."/>
            <person name="Bayles D.O."/>
            <person name="Hurley D."/>
            <person name="Fanning S."/>
            <person name="McMahon B.J."/>
            <person name="Arent Z."/>
        </authorList>
    </citation>
    <scope>NUCLEOTIDE SEQUENCE [LARGE SCALE GENOMIC DNA]</scope>
    <source>
        <strain evidence="2 3">GWTS #1</strain>
    </source>
</reference>
<feature type="compositionally biased region" description="Polar residues" evidence="1">
    <location>
        <begin position="38"/>
        <end position="52"/>
    </location>
</feature>
<name>A0A1D7UZT6_9LEPT</name>
<evidence type="ECO:0000313" key="3">
    <source>
        <dbReference type="Proteomes" id="UP000094197"/>
    </source>
</evidence>
<feature type="region of interest" description="Disordered" evidence="1">
    <location>
        <begin position="21"/>
        <end position="52"/>
    </location>
</feature>